<dbReference type="HAMAP" id="MF_02006">
    <property type="entry name" value="Tyr_tRNA_synth_type1"/>
    <property type="match status" value="1"/>
</dbReference>
<dbReference type="Gene3D" id="3.40.50.620">
    <property type="entry name" value="HUPs"/>
    <property type="match status" value="1"/>
</dbReference>
<proteinExistence type="inferred from homology"/>
<reference evidence="14" key="1">
    <citation type="journal article" date="2019" name="Nat. Commun.">
        <title>Expansion of phycobilisome linker gene families in mesophilic red algae.</title>
        <authorList>
            <person name="Lee J."/>
            <person name="Kim D."/>
            <person name="Bhattacharya D."/>
            <person name="Yoon H.S."/>
        </authorList>
    </citation>
    <scope>NUCLEOTIDE SEQUENCE [LARGE SCALE GENOMIC DNA]</scope>
    <source>
        <strain evidence="14">CCMP 1328</strain>
    </source>
</reference>
<dbReference type="AlphaFoldDB" id="A0A5J4YKV2"/>
<dbReference type="FunFam" id="3.10.290.10:FF:000014">
    <property type="entry name" value="Tyrosine--tRNA ligase"/>
    <property type="match status" value="1"/>
</dbReference>
<name>A0A5J4YKV2_PORPP</name>
<dbReference type="PANTHER" id="PTHR11766">
    <property type="entry name" value="TYROSYL-TRNA SYNTHETASE"/>
    <property type="match status" value="1"/>
</dbReference>
<dbReference type="GO" id="GO:0005829">
    <property type="term" value="C:cytosol"/>
    <property type="evidence" value="ECO:0007669"/>
    <property type="project" value="TreeGrafter"/>
</dbReference>
<comment type="caution">
    <text evidence="13">The sequence shown here is derived from an EMBL/GenBank/DDBJ whole genome shotgun (WGS) entry which is preliminary data.</text>
</comment>
<comment type="similarity">
    <text evidence="11">Belongs to the class-I aminoacyl-tRNA synthetase family.</text>
</comment>
<dbReference type="InterPro" id="IPR054608">
    <property type="entry name" value="SYY-like_C"/>
</dbReference>
<protein>
    <recommendedName>
        <fullName evidence="1 11">Tyrosine--tRNA ligase</fullName>
        <ecNumber evidence="1 11">6.1.1.1</ecNumber>
    </recommendedName>
    <alternativeName>
        <fullName evidence="8 11">Tyrosyl-tRNA synthetase</fullName>
    </alternativeName>
</protein>
<evidence type="ECO:0000256" key="4">
    <source>
        <dbReference type="ARBA" id="ARBA00022840"/>
    </source>
</evidence>
<evidence type="ECO:0000256" key="3">
    <source>
        <dbReference type="ARBA" id="ARBA00022741"/>
    </source>
</evidence>
<dbReference type="NCBIfam" id="TIGR00234">
    <property type="entry name" value="tyrS"/>
    <property type="match status" value="1"/>
</dbReference>
<dbReference type="OMA" id="YMMAKDS"/>
<dbReference type="OrthoDB" id="337870at2759"/>
<keyword evidence="6 11" id="KW-0648">Protein biosynthesis</keyword>
<dbReference type="InterPro" id="IPR036986">
    <property type="entry name" value="S4_RNA-bd_sf"/>
</dbReference>
<keyword evidence="4 11" id="KW-0067">ATP-binding</keyword>
<dbReference type="PANTHER" id="PTHR11766:SF0">
    <property type="entry name" value="TYROSINE--TRNA LIGASE, MITOCHONDRIAL"/>
    <property type="match status" value="1"/>
</dbReference>
<dbReference type="FunFam" id="1.10.240.10:FF:000001">
    <property type="entry name" value="Tyrosine--tRNA ligase"/>
    <property type="match status" value="1"/>
</dbReference>
<evidence type="ECO:0000256" key="11">
    <source>
        <dbReference type="RuleBase" id="RU361234"/>
    </source>
</evidence>
<dbReference type="InterPro" id="IPR001412">
    <property type="entry name" value="aa-tRNA-synth_I_CS"/>
</dbReference>
<comment type="catalytic activity">
    <reaction evidence="9 11">
        <text>tRNA(Tyr) + L-tyrosine + ATP = L-tyrosyl-tRNA(Tyr) + AMP + diphosphate + H(+)</text>
        <dbReference type="Rhea" id="RHEA:10220"/>
        <dbReference type="Rhea" id="RHEA-COMP:9706"/>
        <dbReference type="Rhea" id="RHEA-COMP:9707"/>
        <dbReference type="ChEBI" id="CHEBI:15378"/>
        <dbReference type="ChEBI" id="CHEBI:30616"/>
        <dbReference type="ChEBI" id="CHEBI:33019"/>
        <dbReference type="ChEBI" id="CHEBI:58315"/>
        <dbReference type="ChEBI" id="CHEBI:78442"/>
        <dbReference type="ChEBI" id="CHEBI:78536"/>
        <dbReference type="ChEBI" id="CHEBI:456215"/>
        <dbReference type="EC" id="6.1.1.1"/>
    </reaction>
</comment>
<dbReference type="PROSITE" id="PS50889">
    <property type="entry name" value="S4"/>
    <property type="match status" value="1"/>
</dbReference>
<evidence type="ECO:0000256" key="5">
    <source>
        <dbReference type="ARBA" id="ARBA00022884"/>
    </source>
</evidence>
<dbReference type="GO" id="GO:0004831">
    <property type="term" value="F:tyrosine-tRNA ligase activity"/>
    <property type="evidence" value="ECO:0007669"/>
    <property type="project" value="UniProtKB-EC"/>
</dbReference>
<evidence type="ECO:0000259" key="12">
    <source>
        <dbReference type="Pfam" id="PF22421"/>
    </source>
</evidence>
<dbReference type="Gene3D" id="3.10.290.10">
    <property type="entry name" value="RNA-binding S4 domain"/>
    <property type="match status" value="1"/>
</dbReference>
<keyword evidence="5 10" id="KW-0694">RNA-binding</keyword>
<evidence type="ECO:0000313" key="13">
    <source>
        <dbReference type="EMBL" id="KAA8491097.1"/>
    </source>
</evidence>
<evidence type="ECO:0000256" key="9">
    <source>
        <dbReference type="ARBA" id="ARBA00048248"/>
    </source>
</evidence>
<dbReference type="Pfam" id="PF22421">
    <property type="entry name" value="SYY_C-terminal"/>
    <property type="match status" value="1"/>
</dbReference>
<dbReference type="InterPro" id="IPR024088">
    <property type="entry name" value="Tyr-tRNA-ligase_bac-type"/>
</dbReference>
<dbReference type="CDD" id="cd00165">
    <property type="entry name" value="S4"/>
    <property type="match status" value="1"/>
</dbReference>
<dbReference type="EMBL" id="VRMN01000016">
    <property type="protein sequence ID" value="KAA8491097.1"/>
    <property type="molecule type" value="Genomic_DNA"/>
</dbReference>
<dbReference type="Gene3D" id="1.10.240.10">
    <property type="entry name" value="Tyrosyl-Transfer RNA Synthetase"/>
    <property type="match status" value="1"/>
</dbReference>
<dbReference type="InterPro" id="IPR024107">
    <property type="entry name" value="Tyr-tRNA-ligase_bac_1"/>
</dbReference>
<keyword evidence="14" id="KW-1185">Reference proteome</keyword>
<dbReference type="CDD" id="cd00805">
    <property type="entry name" value="TyrRS_core"/>
    <property type="match status" value="1"/>
</dbReference>
<sequence>MLAWIVAAGSACRSGRRTLHDSRPQRVVEWAWRKHQRHARLRMTVSSVSTGPALVQASVEGMHVMDVLRARGLVEQFTGDGKELQELCTKPTTVYVGFDPTADSLHLGNLLAIIVLRWFQLCGHTPIALVGGATGKVGDPSGKSSERPVMSEETILHNAKCIQANIEQVLKPQEGLPNPIFVNNIDWIGKMSFLDFLRDVGKHARLGVMLAKDSVKSRLNVDNEGMSFTEFTYQLLQGYDFVHLSHEYGVRIQMGGSDQWGNITAGIDLAKKLAPESTLHAVTFPLLTKSDGKKFGKSEQGAVWLTASKLSPYEFYQHLLRTEDADVIKFLRRLTFLPMEQIDAVEQSMSQPEYVANDAQRLLAEQLTLLVHGVAGLRSALATTAIAAPGKAADLDAEALELASSDMRSYTCDRAQLVGQPVVDVLVSAELQKSRGEARRLLKNGGVYVNNARITDVDAVIEEAQLLDGRILLLAAGKKNKLVVRVHHTHATE</sequence>
<dbReference type="InterPro" id="IPR014729">
    <property type="entry name" value="Rossmann-like_a/b/a_fold"/>
</dbReference>
<dbReference type="GO" id="GO:0005739">
    <property type="term" value="C:mitochondrion"/>
    <property type="evidence" value="ECO:0007669"/>
    <property type="project" value="TreeGrafter"/>
</dbReference>
<evidence type="ECO:0000256" key="1">
    <source>
        <dbReference type="ARBA" id="ARBA00013160"/>
    </source>
</evidence>
<dbReference type="GO" id="GO:0005524">
    <property type="term" value="F:ATP binding"/>
    <property type="evidence" value="ECO:0007669"/>
    <property type="project" value="UniProtKB-KW"/>
</dbReference>
<dbReference type="GO" id="GO:0006437">
    <property type="term" value="P:tyrosyl-tRNA aminoacylation"/>
    <property type="evidence" value="ECO:0007669"/>
    <property type="project" value="InterPro"/>
</dbReference>
<evidence type="ECO:0000256" key="6">
    <source>
        <dbReference type="ARBA" id="ARBA00022917"/>
    </source>
</evidence>
<dbReference type="InterPro" id="IPR002305">
    <property type="entry name" value="aa-tRNA-synth_Ic"/>
</dbReference>
<dbReference type="InterPro" id="IPR002307">
    <property type="entry name" value="Tyr-tRNA-ligase"/>
</dbReference>
<dbReference type="SUPFAM" id="SSF52374">
    <property type="entry name" value="Nucleotidylyl transferase"/>
    <property type="match status" value="1"/>
</dbReference>
<dbReference type="Proteomes" id="UP000324585">
    <property type="component" value="Unassembled WGS sequence"/>
</dbReference>
<accession>A0A5J4YKV2</accession>
<evidence type="ECO:0000256" key="2">
    <source>
        <dbReference type="ARBA" id="ARBA00022598"/>
    </source>
</evidence>
<dbReference type="GO" id="GO:0009570">
    <property type="term" value="C:chloroplast stroma"/>
    <property type="evidence" value="ECO:0007669"/>
    <property type="project" value="TreeGrafter"/>
</dbReference>
<keyword evidence="3 11" id="KW-0547">Nucleotide-binding</keyword>
<dbReference type="SUPFAM" id="SSF55174">
    <property type="entry name" value="Alpha-L RNA-binding motif"/>
    <property type="match status" value="1"/>
</dbReference>
<dbReference type="EC" id="6.1.1.1" evidence="1 11"/>
<dbReference type="Pfam" id="PF00579">
    <property type="entry name" value="tRNA-synt_1b"/>
    <property type="match status" value="1"/>
</dbReference>
<dbReference type="PRINTS" id="PR01040">
    <property type="entry name" value="TRNASYNTHTYR"/>
</dbReference>
<keyword evidence="2 11" id="KW-0436">Ligase</keyword>
<gene>
    <name evidence="13" type="ORF">FVE85_4514</name>
</gene>
<feature type="domain" description="Tyrosine--tRNA ligase SYY-like C-terminal" evidence="12">
    <location>
        <begin position="405"/>
        <end position="480"/>
    </location>
</feature>
<evidence type="ECO:0000256" key="10">
    <source>
        <dbReference type="PROSITE-ProRule" id="PRU00182"/>
    </source>
</evidence>
<evidence type="ECO:0000313" key="14">
    <source>
        <dbReference type="Proteomes" id="UP000324585"/>
    </source>
</evidence>
<dbReference type="PROSITE" id="PS00178">
    <property type="entry name" value="AA_TRNA_LIGASE_I"/>
    <property type="match status" value="1"/>
</dbReference>
<evidence type="ECO:0000256" key="8">
    <source>
        <dbReference type="ARBA" id="ARBA00033323"/>
    </source>
</evidence>
<dbReference type="GO" id="GO:0003723">
    <property type="term" value="F:RNA binding"/>
    <property type="evidence" value="ECO:0007669"/>
    <property type="project" value="UniProtKB-KW"/>
</dbReference>
<keyword evidence="7 11" id="KW-0030">Aminoacyl-tRNA synthetase</keyword>
<organism evidence="13 14">
    <name type="scientific">Porphyridium purpureum</name>
    <name type="common">Red alga</name>
    <name type="synonym">Porphyridium cruentum</name>
    <dbReference type="NCBI Taxonomy" id="35688"/>
    <lineage>
        <taxon>Eukaryota</taxon>
        <taxon>Rhodophyta</taxon>
        <taxon>Bangiophyceae</taxon>
        <taxon>Porphyridiales</taxon>
        <taxon>Porphyridiaceae</taxon>
        <taxon>Porphyridium</taxon>
    </lineage>
</organism>
<evidence type="ECO:0000256" key="7">
    <source>
        <dbReference type="ARBA" id="ARBA00023146"/>
    </source>
</evidence>